<proteinExistence type="predicted"/>
<dbReference type="InterPro" id="IPR005128">
    <property type="entry name" value="Acetolactate_a_deCO2ase"/>
</dbReference>
<comment type="caution">
    <text evidence="2">The sequence shown here is derived from an EMBL/GenBank/DDBJ whole genome shotgun (WGS) entry which is preliminary data.</text>
</comment>
<feature type="chain" id="PRO_5022802602" evidence="1">
    <location>
        <begin position="25"/>
        <end position="261"/>
    </location>
</feature>
<protein>
    <submittedName>
        <fullName evidence="2">Uncharacterized protein</fullName>
    </submittedName>
</protein>
<dbReference type="GO" id="GO:0045151">
    <property type="term" value="P:acetoin biosynthetic process"/>
    <property type="evidence" value="ECO:0007669"/>
    <property type="project" value="InterPro"/>
</dbReference>
<dbReference type="AlphaFoldDB" id="A0A5C5Y5L1"/>
<dbReference type="SUPFAM" id="SSF117856">
    <property type="entry name" value="AF0104/ALDC/Ptd012-like"/>
    <property type="match status" value="1"/>
</dbReference>
<dbReference type="Pfam" id="PF03306">
    <property type="entry name" value="AAL_decarboxy"/>
    <property type="match status" value="1"/>
</dbReference>
<dbReference type="EMBL" id="SJPL01000001">
    <property type="protein sequence ID" value="TWT68742.1"/>
    <property type="molecule type" value="Genomic_DNA"/>
</dbReference>
<keyword evidence="1" id="KW-0732">Signal</keyword>
<gene>
    <name evidence="2" type="ORF">Pan14r_09890</name>
</gene>
<evidence type="ECO:0000313" key="2">
    <source>
        <dbReference type="EMBL" id="TWT68742.1"/>
    </source>
</evidence>
<dbReference type="UniPathway" id="UPA00626">
    <property type="reaction ID" value="UER00678"/>
</dbReference>
<reference evidence="2 3" key="1">
    <citation type="submission" date="2019-02" db="EMBL/GenBank/DDBJ databases">
        <title>Deep-cultivation of Planctomycetes and their phenomic and genomic characterization uncovers novel biology.</title>
        <authorList>
            <person name="Wiegand S."/>
            <person name="Jogler M."/>
            <person name="Boedeker C."/>
            <person name="Pinto D."/>
            <person name="Vollmers J."/>
            <person name="Rivas-Marin E."/>
            <person name="Kohn T."/>
            <person name="Peeters S.H."/>
            <person name="Heuer A."/>
            <person name="Rast P."/>
            <person name="Oberbeckmann S."/>
            <person name="Bunk B."/>
            <person name="Jeske O."/>
            <person name="Meyerdierks A."/>
            <person name="Storesund J.E."/>
            <person name="Kallscheuer N."/>
            <person name="Luecker S."/>
            <person name="Lage O.M."/>
            <person name="Pohl T."/>
            <person name="Merkel B.J."/>
            <person name="Hornburger P."/>
            <person name="Mueller R.-W."/>
            <person name="Bruemmer F."/>
            <person name="Labrenz M."/>
            <person name="Spormann A.M."/>
            <person name="Op Den Camp H."/>
            <person name="Overmann J."/>
            <person name="Amann R."/>
            <person name="Jetten M.S.M."/>
            <person name="Mascher T."/>
            <person name="Medema M.H."/>
            <person name="Devos D.P."/>
            <person name="Kaster A.-K."/>
            <person name="Ovreas L."/>
            <person name="Rohde M."/>
            <person name="Galperin M.Y."/>
            <person name="Jogler C."/>
        </authorList>
    </citation>
    <scope>NUCLEOTIDE SEQUENCE [LARGE SCALE GENOMIC DNA]</scope>
    <source>
        <strain evidence="2 3">Pan14r</strain>
    </source>
</reference>
<accession>A0A5C5Y5L1</accession>
<keyword evidence="3" id="KW-1185">Reference proteome</keyword>
<dbReference type="Proteomes" id="UP000317238">
    <property type="component" value="Unassembled WGS sequence"/>
</dbReference>
<dbReference type="GO" id="GO:0047605">
    <property type="term" value="F:acetolactate decarboxylase activity"/>
    <property type="evidence" value="ECO:0007669"/>
    <property type="project" value="InterPro"/>
</dbReference>
<evidence type="ECO:0000313" key="3">
    <source>
        <dbReference type="Proteomes" id="UP000317238"/>
    </source>
</evidence>
<dbReference type="Gene3D" id="3.30.1330.80">
    <property type="entry name" value="Hypothetical protein, similar to alpha- acetolactate decarboxylase, domain 2"/>
    <property type="match status" value="1"/>
</dbReference>
<evidence type="ECO:0000256" key="1">
    <source>
        <dbReference type="SAM" id="SignalP"/>
    </source>
</evidence>
<name>A0A5C5Y5L1_9PLAN</name>
<organism evidence="2 3">
    <name type="scientific">Crateriforma conspicua</name>
    <dbReference type="NCBI Taxonomy" id="2527996"/>
    <lineage>
        <taxon>Bacteria</taxon>
        <taxon>Pseudomonadati</taxon>
        <taxon>Planctomycetota</taxon>
        <taxon>Planctomycetia</taxon>
        <taxon>Planctomycetales</taxon>
        <taxon>Planctomycetaceae</taxon>
        <taxon>Crateriforma</taxon>
    </lineage>
</organism>
<feature type="signal peptide" evidence="1">
    <location>
        <begin position="1"/>
        <end position="24"/>
    </location>
</feature>
<sequence precursor="true">MRRYHFIPVFVLSCLATACSALHADEPASHQSTSGDQHGALLQFGQMHQVIGMKQHQGRVRLSDLKPVSNLFAVGALEGLEGEITIAGGQIVISQVDPQGQLTSVAGDTGDRQATMLIGAHVDAWEKTVVPKDLTDAELDTFIQQQIQRRGGDSSKPIMFRIDGEFAKADVHVIHGACPVHARIRKEPIPPSQRPFEETLHDVSAQVVGVYAEDAVGKLTHPATRTHKHLVFRREVGEPPLTAHVELLTVRAGSVLYLPVD</sequence>
<dbReference type="PROSITE" id="PS51257">
    <property type="entry name" value="PROKAR_LIPOPROTEIN"/>
    <property type="match status" value="1"/>
</dbReference>